<feature type="signal peptide" evidence="4">
    <location>
        <begin position="1"/>
        <end position="20"/>
    </location>
</feature>
<dbReference type="InterPro" id="IPR051012">
    <property type="entry name" value="CellSynth/LPSAsmb/PSIAsmb"/>
</dbReference>
<keyword evidence="1" id="KW-0677">Repeat</keyword>
<evidence type="ECO:0000256" key="4">
    <source>
        <dbReference type="SAM" id="SignalP"/>
    </source>
</evidence>
<dbReference type="Gene3D" id="1.25.40.10">
    <property type="entry name" value="Tetratricopeptide repeat domain"/>
    <property type="match status" value="2"/>
</dbReference>
<dbReference type="Pfam" id="PF13424">
    <property type="entry name" value="TPR_12"/>
    <property type="match status" value="1"/>
</dbReference>
<dbReference type="RefSeq" id="WP_077279368.1">
    <property type="nucleotide sequence ID" value="NZ_MVBK01000069.1"/>
</dbReference>
<reference evidence="5 6" key="1">
    <citation type="submission" date="2017-02" db="EMBL/GenBank/DDBJ databases">
        <title>Genomic diversity within the haloalkaliphilic genus Thioalkalivibrio.</title>
        <authorList>
            <person name="Ahn A.-C."/>
            <person name="Meier-Kolthoff J."/>
            <person name="Overmars L."/>
            <person name="Richter M."/>
            <person name="Woyke T."/>
            <person name="Sorokin D.Y."/>
            <person name="Muyzer G."/>
        </authorList>
    </citation>
    <scope>NUCLEOTIDE SEQUENCE [LARGE SCALE GENOMIC DNA]</scope>
    <source>
        <strain evidence="5 6">ALJD</strain>
    </source>
</reference>
<dbReference type="Pfam" id="PF13432">
    <property type="entry name" value="TPR_16"/>
    <property type="match status" value="3"/>
</dbReference>
<feature type="chain" id="PRO_5012798976" evidence="4">
    <location>
        <begin position="21"/>
        <end position="577"/>
    </location>
</feature>
<feature type="repeat" description="TPR" evidence="3">
    <location>
        <begin position="258"/>
        <end position="291"/>
    </location>
</feature>
<dbReference type="PANTHER" id="PTHR45586">
    <property type="entry name" value="TPR REPEAT-CONTAINING PROTEIN PA4667"/>
    <property type="match status" value="1"/>
</dbReference>
<evidence type="ECO:0000256" key="3">
    <source>
        <dbReference type="PROSITE-ProRule" id="PRU00339"/>
    </source>
</evidence>
<dbReference type="Proteomes" id="UP000189462">
    <property type="component" value="Unassembled WGS sequence"/>
</dbReference>
<feature type="repeat" description="TPR" evidence="3">
    <location>
        <begin position="396"/>
        <end position="429"/>
    </location>
</feature>
<dbReference type="AlphaFoldDB" id="A0A1V3NE24"/>
<feature type="repeat" description="TPR" evidence="3">
    <location>
        <begin position="224"/>
        <end position="257"/>
    </location>
</feature>
<dbReference type="SMART" id="SM00028">
    <property type="entry name" value="TPR"/>
    <property type="match status" value="10"/>
</dbReference>
<dbReference type="Pfam" id="PF14559">
    <property type="entry name" value="TPR_19"/>
    <property type="match status" value="1"/>
</dbReference>
<name>A0A1V3NE24_9GAMM</name>
<dbReference type="PANTHER" id="PTHR45586:SF1">
    <property type="entry name" value="LIPOPOLYSACCHARIDE ASSEMBLY PROTEIN B"/>
    <property type="match status" value="1"/>
</dbReference>
<dbReference type="InterPro" id="IPR011990">
    <property type="entry name" value="TPR-like_helical_dom_sf"/>
</dbReference>
<dbReference type="Pfam" id="PF13374">
    <property type="entry name" value="TPR_10"/>
    <property type="match status" value="1"/>
</dbReference>
<gene>
    <name evidence="5" type="ORF">B1C78_11845</name>
</gene>
<dbReference type="EMBL" id="MVBK01000069">
    <property type="protein sequence ID" value="OOG23301.1"/>
    <property type="molecule type" value="Genomic_DNA"/>
</dbReference>
<organism evidence="5 6">
    <name type="scientific">Thioalkalivibrio denitrificans</name>
    <dbReference type="NCBI Taxonomy" id="108003"/>
    <lineage>
        <taxon>Bacteria</taxon>
        <taxon>Pseudomonadati</taxon>
        <taxon>Pseudomonadota</taxon>
        <taxon>Gammaproteobacteria</taxon>
        <taxon>Chromatiales</taxon>
        <taxon>Ectothiorhodospiraceae</taxon>
        <taxon>Thioalkalivibrio</taxon>
    </lineage>
</organism>
<dbReference type="PROSITE" id="PS50005">
    <property type="entry name" value="TPR"/>
    <property type="match status" value="4"/>
</dbReference>
<comment type="caution">
    <text evidence="5">The sequence shown here is derived from an EMBL/GenBank/DDBJ whole genome shotgun (WGS) entry which is preliminary data.</text>
</comment>
<proteinExistence type="predicted"/>
<sequence length="577" mass="64741">MRSLRLLITLLAVSALVACAQQPRMPDDEDGAIQDHREVMAALPPLDDDAEAELMYQLLVGEIAGQMGQLDVAVDHYMAAAMASRDPAVAERATRIALFANKREQALDGARRWVALAPASTEARQVLAALLVNAGQVDEAVDALQHVVRASVTGEAAAFGGITHLLTRARNRDAALSAMEGLVERYPETPSAHLALAQLAMQLESPDVAEGAARRALDLDADLHEARILYAQSMARQGDMDRALQTLSEAVTAHPEHGQLGLAYGRLLIQAREFDTAREEFERLIAMRPDDTDLLYTLGLLSIEVERYEEAQSYLERLLASGRRTHEANFYLGRIAESEGRNEEALGYYMGVGDGDRFEEAQLRKALIRGRLGDTGEAVEHLRELRRHADEEEWRMRLYLTESQVQRDAGEYEQAMEVLNQGLREQPDSNELLYARALVAERLDRLDMLESDLRTILDRDPDNAAALNALGYTLADRTDRLDEAYEYITRAHELRPDDAAILDSMGWVLYRLGRYDEAETFLRRAYDKMYDPEIASNLAALLWAQGNRDEAWEVLEDALTKDPDFDRLLRLKERIGR</sequence>
<evidence type="ECO:0000313" key="5">
    <source>
        <dbReference type="EMBL" id="OOG23301.1"/>
    </source>
</evidence>
<keyword evidence="4" id="KW-0732">Signal</keyword>
<accession>A0A1V3NE24</accession>
<dbReference type="SUPFAM" id="SSF48452">
    <property type="entry name" value="TPR-like"/>
    <property type="match status" value="2"/>
</dbReference>
<keyword evidence="2 3" id="KW-0802">TPR repeat</keyword>
<protein>
    <submittedName>
        <fullName evidence="5">Uncharacterized protein</fullName>
    </submittedName>
</protein>
<dbReference type="InterPro" id="IPR019734">
    <property type="entry name" value="TPR_rpt"/>
</dbReference>
<dbReference type="PROSITE" id="PS51257">
    <property type="entry name" value="PROKAR_LIPOPROTEIN"/>
    <property type="match status" value="1"/>
</dbReference>
<evidence type="ECO:0000313" key="6">
    <source>
        <dbReference type="Proteomes" id="UP000189462"/>
    </source>
</evidence>
<evidence type="ECO:0000256" key="1">
    <source>
        <dbReference type="ARBA" id="ARBA00022737"/>
    </source>
</evidence>
<keyword evidence="6" id="KW-1185">Reference proteome</keyword>
<evidence type="ECO:0000256" key="2">
    <source>
        <dbReference type="ARBA" id="ARBA00022803"/>
    </source>
</evidence>
<dbReference type="OrthoDB" id="9766710at2"/>
<feature type="repeat" description="TPR" evidence="3">
    <location>
        <begin position="532"/>
        <end position="565"/>
    </location>
</feature>
<dbReference type="STRING" id="108003.B1C78_11845"/>